<accession>A0A8H3EJW7</accession>
<feature type="compositionally biased region" description="Polar residues" evidence="1">
    <location>
        <begin position="71"/>
        <end position="84"/>
    </location>
</feature>
<feature type="compositionally biased region" description="Polar residues" evidence="1">
    <location>
        <begin position="529"/>
        <end position="541"/>
    </location>
</feature>
<feature type="region of interest" description="Disordered" evidence="1">
    <location>
        <begin position="19"/>
        <end position="133"/>
    </location>
</feature>
<feature type="compositionally biased region" description="Polar residues" evidence="1">
    <location>
        <begin position="688"/>
        <end position="701"/>
    </location>
</feature>
<dbReference type="AlphaFoldDB" id="A0A8H3EJW7"/>
<keyword evidence="3" id="KW-1185">Reference proteome</keyword>
<feature type="compositionally biased region" description="Low complexity" evidence="1">
    <location>
        <begin position="105"/>
        <end position="119"/>
    </location>
</feature>
<dbReference type="EMBL" id="CAJPDQ010000004">
    <property type="protein sequence ID" value="CAF9907909.1"/>
    <property type="molecule type" value="Genomic_DNA"/>
</dbReference>
<protein>
    <submittedName>
        <fullName evidence="2">Uncharacterized protein</fullName>
    </submittedName>
</protein>
<sequence>MALTSHSNGNTVAIRFTGLSSSLLQPRGLDGPLLPRGDRGDKRKKAEGKPPSIPRRRASARIQGLPPPGTINPTPSRSQTQSPALSDGRERQRRRHGSPVEQDPARAQGLAQGLGQARGPSSVHESIQDAGPDRRLQLVPFNQPSTVRQYAAPRAAAARQLIRQQAGLPPEDFQRAQNAQVCHESWSVTCRLTFTRTAIQNRGPNQSQSTNLPHLPVGINPSTRNEIFQALQDPMRYWQAPSHRAQMMNQGAVAPPSQPYVPQALRPQRIPSPEPRQGHYPRGPSLQGLHQGAGLRSQQTGRRPSIPDIPVHMIHQTPVDPLVPLYDLRSTHGHDQTPRRMEPSIRGIFNQGLNQAVGGGRAPQNIASGSYNPYLSSGNLYQGRSSFGGGNPQQQALLGGGPLHFHNSPSREQTWGGGSYWNPDQVHARRLREGSISSRFNLNDAQRQAYGSGSSLQFGTNQLQRQVSTFGGGGPLHFDTNQPQRQDYGGASQPQRQASAFGGGGPLYFDTNQPQRQASALGGGGSLHFGTNQPQRQTSPFSDVSALHFGHQPQQNQYLGSGTLHPNPNQAQTQNRGTIHLTPTQIQSYSLHTHQFGPIRFPYGSSSDVTSQRQRQQPSTYPERPPGLFPSQLQLQPFGGTPSINTQGTAAAVDTSRPGRSPSPRGRNPSSSKSPSPSPSPGGNSSPQTSDTGRTISSSER</sequence>
<reference evidence="2" key="1">
    <citation type="submission" date="2021-03" db="EMBL/GenBank/DDBJ databases">
        <authorList>
            <person name="Tagirdzhanova G."/>
        </authorList>
    </citation>
    <scope>NUCLEOTIDE SEQUENCE</scope>
</reference>
<gene>
    <name evidence="2" type="ORF">GOMPHAMPRED_006017</name>
</gene>
<comment type="caution">
    <text evidence="2">The sequence shown here is derived from an EMBL/GenBank/DDBJ whole genome shotgun (WGS) entry which is preliminary data.</text>
</comment>
<feature type="compositionally biased region" description="Low complexity" evidence="1">
    <location>
        <begin position="656"/>
        <end position="687"/>
    </location>
</feature>
<feature type="region of interest" description="Disordered" evidence="1">
    <location>
        <begin position="385"/>
        <end position="417"/>
    </location>
</feature>
<proteinExistence type="predicted"/>
<feature type="region of interest" description="Disordered" evidence="1">
    <location>
        <begin position="597"/>
        <end position="701"/>
    </location>
</feature>
<evidence type="ECO:0000256" key="1">
    <source>
        <dbReference type="SAM" id="MobiDB-lite"/>
    </source>
</evidence>
<evidence type="ECO:0000313" key="3">
    <source>
        <dbReference type="Proteomes" id="UP000664169"/>
    </source>
</evidence>
<feature type="region of interest" description="Disordered" evidence="1">
    <location>
        <begin position="554"/>
        <end position="575"/>
    </location>
</feature>
<feature type="region of interest" description="Disordered" evidence="1">
    <location>
        <begin position="269"/>
        <end position="307"/>
    </location>
</feature>
<organism evidence="2 3">
    <name type="scientific">Gomphillus americanus</name>
    <dbReference type="NCBI Taxonomy" id="1940652"/>
    <lineage>
        <taxon>Eukaryota</taxon>
        <taxon>Fungi</taxon>
        <taxon>Dikarya</taxon>
        <taxon>Ascomycota</taxon>
        <taxon>Pezizomycotina</taxon>
        <taxon>Lecanoromycetes</taxon>
        <taxon>OSLEUM clade</taxon>
        <taxon>Ostropomycetidae</taxon>
        <taxon>Ostropales</taxon>
        <taxon>Graphidaceae</taxon>
        <taxon>Gomphilloideae</taxon>
        <taxon>Gomphillus</taxon>
    </lineage>
</organism>
<feature type="region of interest" description="Disordered" evidence="1">
    <location>
        <begin position="469"/>
        <end position="541"/>
    </location>
</feature>
<evidence type="ECO:0000313" key="2">
    <source>
        <dbReference type="EMBL" id="CAF9907909.1"/>
    </source>
</evidence>
<dbReference type="Proteomes" id="UP000664169">
    <property type="component" value="Unassembled WGS sequence"/>
</dbReference>
<feature type="compositionally biased region" description="Polar residues" evidence="1">
    <location>
        <begin position="604"/>
        <end position="620"/>
    </location>
</feature>
<name>A0A8H3EJW7_9LECA</name>